<dbReference type="InterPro" id="IPR011333">
    <property type="entry name" value="SKP1/BTB/POZ_sf"/>
</dbReference>
<dbReference type="GeneID" id="18912952"/>
<dbReference type="OrthoDB" id="3199068at2759"/>
<evidence type="ECO:0000259" key="2">
    <source>
        <dbReference type="PROSITE" id="PS50097"/>
    </source>
</evidence>
<dbReference type="KEGG" id="pco:PHACADRAFT_210344"/>
<dbReference type="PROSITE" id="PS50097">
    <property type="entry name" value="BTB"/>
    <property type="match status" value="1"/>
</dbReference>
<dbReference type="CDD" id="cd18186">
    <property type="entry name" value="BTB_POZ_ZBTB_KLHL-like"/>
    <property type="match status" value="1"/>
</dbReference>
<feature type="compositionally biased region" description="Low complexity" evidence="1">
    <location>
        <begin position="241"/>
        <end position="261"/>
    </location>
</feature>
<reference evidence="3 4" key="1">
    <citation type="journal article" date="2012" name="BMC Genomics">
        <title>Comparative genomics of the white-rot fungi, Phanerochaete carnosa and P. chrysosporium, to elucidate the genetic basis of the distinct wood types they colonize.</title>
        <authorList>
            <person name="Suzuki H."/>
            <person name="MacDonald J."/>
            <person name="Syed K."/>
            <person name="Salamov A."/>
            <person name="Hori C."/>
            <person name="Aerts A."/>
            <person name="Henrissat B."/>
            <person name="Wiebenga A."/>
            <person name="vanKuyk P.A."/>
            <person name="Barry K."/>
            <person name="Lindquist E."/>
            <person name="LaButti K."/>
            <person name="Lapidus A."/>
            <person name="Lucas S."/>
            <person name="Coutinho P."/>
            <person name="Gong Y."/>
            <person name="Samejima M."/>
            <person name="Mahadevan R."/>
            <person name="Abou-Zaid M."/>
            <person name="de Vries R.P."/>
            <person name="Igarashi K."/>
            <person name="Yadav J.S."/>
            <person name="Grigoriev I.V."/>
            <person name="Master E.R."/>
        </authorList>
    </citation>
    <scope>NUCLEOTIDE SEQUENCE [LARGE SCALE GENOMIC DNA]</scope>
    <source>
        <strain evidence="3 4">HHB-10118-sp</strain>
    </source>
</reference>
<dbReference type="EMBL" id="JH930473">
    <property type="protein sequence ID" value="EKM54546.1"/>
    <property type="molecule type" value="Genomic_DNA"/>
</dbReference>
<proteinExistence type="predicted"/>
<dbReference type="STRING" id="650164.K5UWU9"/>
<keyword evidence="4" id="KW-1185">Reference proteome</keyword>
<evidence type="ECO:0000313" key="3">
    <source>
        <dbReference type="EMBL" id="EKM54546.1"/>
    </source>
</evidence>
<dbReference type="InParanoid" id="K5UWU9"/>
<accession>K5UWU9</accession>
<evidence type="ECO:0000313" key="4">
    <source>
        <dbReference type="Proteomes" id="UP000008370"/>
    </source>
</evidence>
<organism evidence="3 4">
    <name type="scientific">Phanerochaete carnosa (strain HHB-10118-sp)</name>
    <name type="common">White-rot fungus</name>
    <name type="synonym">Peniophora carnosa</name>
    <dbReference type="NCBI Taxonomy" id="650164"/>
    <lineage>
        <taxon>Eukaryota</taxon>
        <taxon>Fungi</taxon>
        <taxon>Dikarya</taxon>
        <taxon>Basidiomycota</taxon>
        <taxon>Agaricomycotina</taxon>
        <taxon>Agaricomycetes</taxon>
        <taxon>Polyporales</taxon>
        <taxon>Phanerochaetaceae</taxon>
        <taxon>Phanerochaete</taxon>
    </lineage>
</organism>
<feature type="region of interest" description="Disordered" evidence="1">
    <location>
        <begin position="226"/>
        <end position="261"/>
    </location>
</feature>
<dbReference type="AlphaFoldDB" id="K5UWU9"/>
<dbReference type="Gene3D" id="3.30.710.10">
    <property type="entry name" value="Potassium Channel Kv1.1, Chain A"/>
    <property type="match status" value="1"/>
</dbReference>
<dbReference type="RefSeq" id="XP_007397236.1">
    <property type="nucleotide sequence ID" value="XM_007397174.1"/>
</dbReference>
<name>K5UWU9_PHACS</name>
<protein>
    <recommendedName>
        <fullName evidence="2">BTB domain-containing protein</fullName>
    </recommendedName>
</protein>
<dbReference type="SUPFAM" id="SSF54695">
    <property type="entry name" value="POZ domain"/>
    <property type="match status" value="1"/>
</dbReference>
<dbReference type="Proteomes" id="UP000008370">
    <property type="component" value="Unassembled WGS sequence"/>
</dbReference>
<feature type="domain" description="BTB" evidence="2">
    <location>
        <begin position="22"/>
        <end position="95"/>
    </location>
</feature>
<dbReference type="Pfam" id="PF00651">
    <property type="entry name" value="BTB"/>
    <property type="match status" value="1"/>
</dbReference>
<evidence type="ECO:0000256" key="1">
    <source>
        <dbReference type="SAM" id="MobiDB-lite"/>
    </source>
</evidence>
<dbReference type="InterPro" id="IPR000210">
    <property type="entry name" value="BTB/POZ_dom"/>
</dbReference>
<gene>
    <name evidence="3" type="ORF">PHACADRAFT_210344</name>
</gene>
<sequence>MSSQPQAIEPAQVKRSGRFYFQDLFIRAEDTLFKVHRQDFESGSEVFRHMFELPSAYPKDEGSSAEFPLVLEGIRAAELEDFLAVLYSRSSNSASAPMSLERWKAVFKLATMWDFEGVRTQALSAFKEHMRGANSMDTILLYQELHLNIDEDFVLAAQSIIEREEEVSCNEAEKLELGTIMRLWKEEIIAEDYKKHGKGYEGTGVFVDIDDNEELDAVDDVGYGAGNVGDGFDDEGPAILSAPTTGGPGGPAASPSNESDM</sequence>
<dbReference type="HOGENOM" id="CLU_1066004_0_0_1"/>